<reference evidence="2" key="2">
    <citation type="submission" date="2021-12" db="EMBL/GenBank/DDBJ databases">
        <title>Resequencing data analysis of finger millet.</title>
        <authorList>
            <person name="Hatakeyama M."/>
            <person name="Aluri S."/>
            <person name="Balachadran M.T."/>
            <person name="Sivarajan S.R."/>
            <person name="Poveda L."/>
            <person name="Shimizu-Inatsugi R."/>
            <person name="Schlapbach R."/>
            <person name="Sreeman S.M."/>
            <person name="Shimizu K.K."/>
        </authorList>
    </citation>
    <scope>NUCLEOTIDE SEQUENCE</scope>
</reference>
<evidence type="ECO:0000313" key="3">
    <source>
        <dbReference type="Proteomes" id="UP001054889"/>
    </source>
</evidence>
<dbReference type="Proteomes" id="UP001054889">
    <property type="component" value="Unassembled WGS sequence"/>
</dbReference>
<gene>
    <name evidence="2" type="primary">ga03456</name>
    <name evidence="2" type="ORF">PR202_ga03456</name>
</gene>
<dbReference type="Pfam" id="PF05623">
    <property type="entry name" value="DUF789"/>
    <property type="match status" value="2"/>
</dbReference>
<accession>A0AAV5BM20</accession>
<dbReference type="AlphaFoldDB" id="A0AAV5BM20"/>
<dbReference type="InterPro" id="IPR008507">
    <property type="entry name" value="DUF789"/>
</dbReference>
<name>A0AAV5BM20_ELECO</name>
<dbReference type="PANTHER" id="PTHR31343:SF29">
    <property type="entry name" value="DUF789 DOMAIN-CONTAINING PROTEIN"/>
    <property type="match status" value="1"/>
</dbReference>
<keyword evidence="3" id="KW-1185">Reference proteome</keyword>
<dbReference type="EMBL" id="BQKI01000001">
    <property type="protein sequence ID" value="GJM87496.1"/>
    <property type="molecule type" value="Genomic_DNA"/>
</dbReference>
<feature type="region of interest" description="Disordered" evidence="1">
    <location>
        <begin position="241"/>
        <end position="273"/>
    </location>
</feature>
<reference evidence="2" key="1">
    <citation type="journal article" date="2018" name="DNA Res.">
        <title>Multiple hybrid de novo genome assembly of finger millet, an orphan allotetraploid crop.</title>
        <authorList>
            <person name="Hatakeyama M."/>
            <person name="Aluri S."/>
            <person name="Balachadran M.T."/>
            <person name="Sivarajan S.R."/>
            <person name="Patrignani A."/>
            <person name="Gruter S."/>
            <person name="Poveda L."/>
            <person name="Shimizu-Inatsugi R."/>
            <person name="Baeten J."/>
            <person name="Francoijs K.J."/>
            <person name="Nataraja K.N."/>
            <person name="Reddy Y.A.N."/>
            <person name="Phadnis S."/>
            <person name="Ravikumar R.L."/>
            <person name="Schlapbach R."/>
            <person name="Sreeman S.M."/>
            <person name="Shimizu K.K."/>
        </authorList>
    </citation>
    <scope>NUCLEOTIDE SEQUENCE</scope>
</reference>
<comment type="caution">
    <text evidence="2">The sequence shown here is derived from an EMBL/GenBank/DDBJ whole genome shotgun (WGS) entry which is preliminary data.</text>
</comment>
<sequence>MENENEPQEGSMEMNNLEAFLEATTPHLRWRSAPMDCFEAPSSVWQLDKKHVVDYFTLEDLWERYSESSAYGIAVPLRLDQSNTITQHFVPYLSAIQIYTSAKTPIPTTRSIGGSETDSWSDDSIADKLSRSWDAASDDSSNEEFDFRNPPKQTGYLNFQYTEWDPPYERPPLADKVAELAQDYPCLMSLNSAELSPSSWLSVACILQCDGDAERDGSDTERTVAVAPFGLATYRMEGKLWRDEDPSSSPPAVGAGAGAGSSSSSSNNNNNNRRRRLSDELYWAASSWLKQVGVHHPDFNYFTSHGSAAITTRR</sequence>
<protein>
    <submittedName>
        <fullName evidence="2">Uncharacterized protein</fullName>
    </submittedName>
</protein>
<proteinExistence type="predicted"/>
<dbReference type="PANTHER" id="PTHR31343">
    <property type="entry name" value="T15D22.8"/>
    <property type="match status" value="1"/>
</dbReference>
<feature type="compositionally biased region" description="Low complexity" evidence="1">
    <location>
        <begin position="250"/>
        <end position="271"/>
    </location>
</feature>
<evidence type="ECO:0000256" key="1">
    <source>
        <dbReference type="SAM" id="MobiDB-lite"/>
    </source>
</evidence>
<organism evidence="2 3">
    <name type="scientific">Eleusine coracana subsp. coracana</name>
    <dbReference type="NCBI Taxonomy" id="191504"/>
    <lineage>
        <taxon>Eukaryota</taxon>
        <taxon>Viridiplantae</taxon>
        <taxon>Streptophyta</taxon>
        <taxon>Embryophyta</taxon>
        <taxon>Tracheophyta</taxon>
        <taxon>Spermatophyta</taxon>
        <taxon>Magnoliopsida</taxon>
        <taxon>Liliopsida</taxon>
        <taxon>Poales</taxon>
        <taxon>Poaceae</taxon>
        <taxon>PACMAD clade</taxon>
        <taxon>Chloridoideae</taxon>
        <taxon>Cynodonteae</taxon>
        <taxon>Eleusininae</taxon>
        <taxon>Eleusine</taxon>
    </lineage>
</organism>
<evidence type="ECO:0000313" key="2">
    <source>
        <dbReference type="EMBL" id="GJM87496.1"/>
    </source>
</evidence>